<dbReference type="InterPro" id="IPR005467">
    <property type="entry name" value="His_kinase_dom"/>
</dbReference>
<dbReference type="Pfam" id="PF02518">
    <property type="entry name" value="HATPase_c"/>
    <property type="match status" value="1"/>
</dbReference>
<evidence type="ECO:0000256" key="4">
    <source>
        <dbReference type="ARBA" id="ARBA00022679"/>
    </source>
</evidence>
<feature type="modified residue" description="4-aspartylphosphate" evidence="11">
    <location>
        <position position="1012"/>
    </location>
</feature>
<gene>
    <name evidence="17" type="ORF">RM544_01970</name>
</gene>
<evidence type="ECO:0000256" key="9">
    <source>
        <dbReference type="ARBA" id="ARBA00064003"/>
    </source>
</evidence>
<evidence type="ECO:0000256" key="6">
    <source>
        <dbReference type="ARBA" id="ARBA00022777"/>
    </source>
</evidence>
<sequence>MQNGAYNNDECSLAQALFSQFLETRLLQAKRFTIIESCTLSNTQSIAAKPIKNRILLIILGIALVAAVTMFLTNAAIDKIEQDVAYEYGESLNAVMGTTEAALLFWAEQRKSEILRLSENEIIKSFSQQLADTFSAQDIDGFQSVQDAFRLYIQTIDNLQTHDGYQILSPQGFYLFSNNKSFIGRQSLISVKHPSILQSVIYGQTVFVPPIEIRRDDGTVQATAYFLAPVYFEGIVVAIAASTHFPENEISSIMALGRIGESGESYIIDRQARLVSRSRFQDSLVNLERIALGESEILKVNLTVPTETGETPLTVMAESLTQLESAQNLVGYSDYRGIEVIGTWKWLPELQLGMATEIDIAEARQPFIRAKNTIIALVIVTIAVVLLMSLVVIILSHRANKKLMKAANEMEQKVYERTQELQDSTHALEAERVTLQSVLDNIPDPIFCKDSEGRYVRANQSFIELTGFGLDELIGRTDKELYGKDDAEFFVKDDEKLLLSGVTHVVERPTTDTSGNEILYETRKTLILYENDNQPGILGISRDITDRKRFEEAMLNATRTAQEASNAKSEFLARMSHEIRTPMNGVLGMIDLVLDTQLNAEQRHKLKVAKNSASSLLTIINDILDFSRVEAGKLELEALDFNLSHQIETIAQSLAIRSDAKGVELIIDVTGVNQTMVVGDPVRLRQVVTNLLNNAIKFTDQGQIVITAKSTALDDITIVECSIEDSGIGIPESKIENLFDSFTQVDSSTTRMYGGSGLGLAICQRLVDLMEGDIHVESTLGSGSKFTFTIKVGTSTLKEKPLPKSNINSWTTLVVDDNQTNLEILDSQLTSWGVNVILAHDAESALDILKKRVPDLDLIITDMNMPKKDGLGLVSDIKRLEKYKDTKIMMLSSMSFQMTADEFKTLGLDACLMKPVGSSELFNSLSLLSRDETFITENTLLSYTGANKAKQIEWPSYHKVLIVEDNPVNQLVAEGLLKKFGLNYGVAGDGQLAITTLVNSDHDQPYTLILMDCQMPVMDGYRATEIIRSGDAGERYVDIPIIAMTANAMKGDREKCLLYGMNDHVAKPIDTSLLQEAIYEGFKLTPKTLLDFTINSTEPKNTKMEGQIIIPSGLQTMDWETSPPSLIQQPNIYLKSLALFHKHYKDSSFSFPNERLEMDVLKDKLHSIKGSSGNIGVTKLYNAALALERKISENTLVSKDLKTFNDILEESLMDIKLMLDVNKGASDRTRSERTYQDVLRQIQPLVEKSELVPFELVEELANIAKDNLADAKLHAIVEALEDFDYETSKKLIEGKL</sequence>
<keyword evidence="4" id="KW-0808">Transferase</keyword>
<dbReference type="PROSITE" id="PS50110">
    <property type="entry name" value="RESPONSE_REGULATORY"/>
    <property type="match status" value="2"/>
</dbReference>
<dbReference type="PROSITE" id="PS50109">
    <property type="entry name" value="HIS_KIN"/>
    <property type="match status" value="1"/>
</dbReference>
<dbReference type="InterPro" id="IPR004358">
    <property type="entry name" value="Sig_transdc_His_kin-like_C"/>
</dbReference>
<keyword evidence="18" id="KW-1185">Reference proteome</keyword>
<accession>A0AAW8R2B6</accession>
<dbReference type="InterPro" id="IPR036890">
    <property type="entry name" value="HATPase_C_sf"/>
</dbReference>
<dbReference type="SMART" id="SM00388">
    <property type="entry name" value="HisKA"/>
    <property type="match status" value="1"/>
</dbReference>
<dbReference type="Gene3D" id="3.30.450.20">
    <property type="entry name" value="PAS domain"/>
    <property type="match status" value="1"/>
</dbReference>
<dbReference type="Gene3D" id="1.20.120.160">
    <property type="entry name" value="HPT domain"/>
    <property type="match status" value="1"/>
</dbReference>
<feature type="domain" description="PAS" evidence="15">
    <location>
        <begin position="431"/>
        <end position="501"/>
    </location>
</feature>
<dbReference type="CDD" id="cd00082">
    <property type="entry name" value="HisKA"/>
    <property type="match status" value="1"/>
</dbReference>
<proteinExistence type="predicted"/>
<comment type="subunit">
    <text evidence="9">At low DSF concentrations, interacts with RpfF.</text>
</comment>
<evidence type="ECO:0000256" key="3">
    <source>
        <dbReference type="ARBA" id="ARBA00022553"/>
    </source>
</evidence>
<dbReference type="InterPro" id="IPR013656">
    <property type="entry name" value="PAS_4"/>
</dbReference>
<evidence type="ECO:0000256" key="1">
    <source>
        <dbReference type="ARBA" id="ARBA00000085"/>
    </source>
</evidence>
<protein>
    <recommendedName>
        <fullName evidence="10">Sensory/regulatory protein RpfC</fullName>
        <ecNumber evidence="2">2.7.13.3</ecNumber>
    </recommendedName>
</protein>
<dbReference type="InterPro" id="IPR001789">
    <property type="entry name" value="Sig_transdc_resp-reg_receiver"/>
</dbReference>
<comment type="catalytic activity">
    <reaction evidence="1">
        <text>ATP + protein L-histidine = ADP + protein N-phospho-L-histidine.</text>
        <dbReference type="EC" id="2.7.13.3"/>
    </reaction>
</comment>
<feature type="domain" description="Histidine kinase" evidence="13">
    <location>
        <begin position="574"/>
        <end position="794"/>
    </location>
</feature>
<dbReference type="InterPro" id="IPR003594">
    <property type="entry name" value="HATPase_dom"/>
</dbReference>
<dbReference type="SMART" id="SM00091">
    <property type="entry name" value="PAS"/>
    <property type="match status" value="1"/>
</dbReference>
<dbReference type="SUPFAM" id="SSF55785">
    <property type="entry name" value="PYP-like sensor domain (PAS domain)"/>
    <property type="match status" value="1"/>
</dbReference>
<dbReference type="SUPFAM" id="SSF47384">
    <property type="entry name" value="Homodimeric domain of signal transducing histidine kinase"/>
    <property type="match status" value="1"/>
</dbReference>
<evidence type="ECO:0000313" key="18">
    <source>
        <dbReference type="Proteomes" id="UP001249020"/>
    </source>
</evidence>
<keyword evidence="12" id="KW-1133">Transmembrane helix</keyword>
<keyword evidence="5" id="KW-0547">Nucleotide-binding</keyword>
<dbReference type="EMBL" id="JAVRIE010000001">
    <property type="protein sequence ID" value="MDT0581293.1"/>
    <property type="molecule type" value="Genomic_DNA"/>
</dbReference>
<dbReference type="EC" id="2.7.13.3" evidence="2"/>
<feature type="transmembrane region" description="Helical" evidence="12">
    <location>
        <begin position="55"/>
        <end position="77"/>
    </location>
</feature>
<feature type="transmembrane region" description="Helical" evidence="12">
    <location>
        <begin position="374"/>
        <end position="395"/>
    </location>
</feature>
<dbReference type="CDD" id="cd16922">
    <property type="entry name" value="HATPase_EvgS-ArcB-TorS-like"/>
    <property type="match status" value="1"/>
</dbReference>
<dbReference type="GO" id="GO:0000155">
    <property type="term" value="F:phosphorelay sensor kinase activity"/>
    <property type="evidence" value="ECO:0007669"/>
    <property type="project" value="InterPro"/>
</dbReference>
<dbReference type="NCBIfam" id="TIGR00229">
    <property type="entry name" value="sensory_box"/>
    <property type="match status" value="1"/>
</dbReference>
<name>A0AAW8R2B6_9ALTE</name>
<dbReference type="InterPro" id="IPR000700">
    <property type="entry name" value="PAS-assoc_C"/>
</dbReference>
<dbReference type="InterPro" id="IPR000014">
    <property type="entry name" value="PAS"/>
</dbReference>
<keyword evidence="12" id="KW-0472">Membrane</keyword>
<dbReference type="InterPro" id="IPR011006">
    <property type="entry name" value="CheY-like_superfamily"/>
</dbReference>
<evidence type="ECO:0000256" key="7">
    <source>
        <dbReference type="ARBA" id="ARBA00022840"/>
    </source>
</evidence>
<dbReference type="GO" id="GO:0005886">
    <property type="term" value="C:plasma membrane"/>
    <property type="evidence" value="ECO:0007669"/>
    <property type="project" value="UniProtKB-SubCell"/>
</dbReference>
<dbReference type="PANTHER" id="PTHR45339:SF5">
    <property type="entry name" value="HISTIDINE KINASE"/>
    <property type="match status" value="1"/>
</dbReference>
<dbReference type="SMART" id="SM00448">
    <property type="entry name" value="REC"/>
    <property type="match status" value="2"/>
</dbReference>
<evidence type="ECO:0000259" key="13">
    <source>
        <dbReference type="PROSITE" id="PS50109"/>
    </source>
</evidence>
<dbReference type="SMART" id="SM00387">
    <property type="entry name" value="HATPase_c"/>
    <property type="match status" value="1"/>
</dbReference>
<dbReference type="FunFam" id="1.10.287.130:FF:000002">
    <property type="entry name" value="Two-component osmosensing histidine kinase"/>
    <property type="match status" value="1"/>
</dbReference>
<evidence type="ECO:0000313" key="17">
    <source>
        <dbReference type="EMBL" id="MDT0581293.1"/>
    </source>
</evidence>
<feature type="domain" description="Response regulatory" evidence="14">
    <location>
        <begin position="959"/>
        <end position="1082"/>
    </location>
</feature>
<dbReference type="InterPro" id="IPR036097">
    <property type="entry name" value="HisK_dim/P_sf"/>
</dbReference>
<evidence type="ECO:0000256" key="12">
    <source>
        <dbReference type="SAM" id="Phobius"/>
    </source>
</evidence>
<dbReference type="CDD" id="cd17546">
    <property type="entry name" value="REC_hyHK_CKI1_RcsC-like"/>
    <property type="match status" value="2"/>
</dbReference>
<dbReference type="SUPFAM" id="SSF47226">
    <property type="entry name" value="Histidine-containing phosphotransfer domain, HPT domain"/>
    <property type="match status" value="1"/>
</dbReference>
<dbReference type="PROSITE" id="PS50113">
    <property type="entry name" value="PAC"/>
    <property type="match status" value="1"/>
</dbReference>
<dbReference type="Gene3D" id="3.30.565.10">
    <property type="entry name" value="Histidine kinase-like ATPase, C-terminal domain"/>
    <property type="match status" value="1"/>
</dbReference>
<evidence type="ECO:0000259" key="15">
    <source>
        <dbReference type="PROSITE" id="PS50112"/>
    </source>
</evidence>
<dbReference type="Gene3D" id="3.40.50.2300">
    <property type="match status" value="2"/>
</dbReference>
<dbReference type="GO" id="GO:0005524">
    <property type="term" value="F:ATP binding"/>
    <property type="evidence" value="ECO:0007669"/>
    <property type="project" value="UniProtKB-KW"/>
</dbReference>
<dbReference type="SUPFAM" id="SSF52172">
    <property type="entry name" value="CheY-like"/>
    <property type="match status" value="2"/>
</dbReference>
<dbReference type="Pfam" id="PF00072">
    <property type="entry name" value="Response_reg"/>
    <property type="match status" value="2"/>
</dbReference>
<dbReference type="Pfam" id="PF00512">
    <property type="entry name" value="HisKA"/>
    <property type="match status" value="1"/>
</dbReference>
<evidence type="ECO:0000259" key="14">
    <source>
        <dbReference type="PROSITE" id="PS50110"/>
    </source>
</evidence>
<dbReference type="PRINTS" id="PR00344">
    <property type="entry name" value="BCTRLSENSOR"/>
</dbReference>
<keyword evidence="3 11" id="KW-0597">Phosphoprotein</keyword>
<dbReference type="Proteomes" id="UP001249020">
    <property type="component" value="Unassembled WGS sequence"/>
</dbReference>
<evidence type="ECO:0000256" key="8">
    <source>
        <dbReference type="ARBA" id="ARBA00023012"/>
    </source>
</evidence>
<evidence type="ECO:0000256" key="5">
    <source>
        <dbReference type="ARBA" id="ARBA00022741"/>
    </source>
</evidence>
<evidence type="ECO:0000256" key="10">
    <source>
        <dbReference type="ARBA" id="ARBA00068150"/>
    </source>
</evidence>
<dbReference type="FunFam" id="3.30.565.10:FF:000010">
    <property type="entry name" value="Sensor histidine kinase RcsC"/>
    <property type="match status" value="1"/>
</dbReference>
<dbReference type="InterPro" id="IPR035965">
    <property type="entry name" value="PAS-like_dom_sf"/>
</dbReference>
<evidence type="ECO:0000259" key="16">
    <source>
        <dbReference type="PROSITE" id="PS50113"/>
    </source>
</evidence>
<dbReference type="Pfam" id="PF08448">
    <property type="entry name" value="PAS_4"/>
    <property type="match status" value="1"/>
</dbReference>
<dbReference type="SUPFAM" id="SSF55874">
    <property type="entry name" value="ATPase domain of HSP90 chaperone/DNA topoisomerase II/histidine kinase"/>
    <property type="match status" value="1"/>
</dbReference>
<evidence type="ECO:0000256" key="2">
    <source>
        <dbReference type="ARBA" id="ARBA00012438"/>
    </source>
</evidence>
<reference evidence="17 18" key="1">
    <citation type="submission" date="2023-09" db="EMBL/GenBank/DDBJ databases">
        <authorList>
            <person name="Rey-Velasco X."/>
        </authorList>
    </citation>
    <scope>NUCLEOTIDE SEQUENCE [LARGE SCALE GENOMIC DNA]</scope>
    <source>
        <strain evidence="17 18">W409</strain>
    </source>
</reference>
<keyword evidence="7" id="KW-0067">ATP-binding</keyword>
<comment type="caution">
    <text evidence="17">The sequence shown here is derived from an EMBL/GenBank/DDBJ whole genome shotgun (WGS) entry which is preliminary data.</text>
</comment>
<dbReference type="CDD" id="cd00130">
    <property type="entry name" value="PAS"/>
    <property type="match status" value="1"/>
</dbReference>
<dbReference type="InterPro" id="IPR036641">
    <property type="entry name" value="HPT_dom_sf"/>
</dbReference>
<feature type="modified residue" description="4-aspartylphosphate" evidence="11">
    <location>
        <position position="862"/>
    </location>
</feature>
<dbReference type="InterPro" id="IPR003661">
    <property type="entry name" value="HisK_dim/P_dom"/>
</dbReference>
<keyword evidence="12" id="KW-0812">Transmembrane</keyword>
<dbReference type="RefSeq" id="WP_311360104.1">
    <property type="nucleotide sequence ID" value="NZ_JAVRIE010000001.1"/>
</dbReference>
<keyword evidence="6" id="KW-0418">Kinase</keyword>
<feature type="domain" description="Response regulatory" evidence="14">
    <location>
        <begin position="811"/>
        <end position="929"/>
    </location>
</feature>
<evidence type="ECO:0000256" key="11">
    <source>
        <dbReference type="PROSITE-ProRule" id="PRU00169"/>
    </source>
</evidence>
<dbReference type="PANTHER" id="PTHR45339">
    <property type="entry name" value="HYBRID SIGNAL TRANSDUCTION HISTIDINE KINASE J"/>
    <property type="match status" value="1"/>
</dbReference>
<feature type="domain" description="PAC" evidence="16">
    <location>
        <begin position="504"/>
        <end position="556"/>
    </location>
</feature>
<dbReference type="PROSITE" id="PS50112">
    <property type="entry name" value="PAS"/>
    <property type="match status" value="1"/>
</dbReference>
<organism evidence="17 18">
    <name type="scientific">Brumicola blandensis</name>
    <dbReference type="NCBI Taxonomy" id="3075611"/>
    <lineage>
        <taxon>Bacteria</taxon>
        <taxon>Pseudomonadati</taxon>
        <taxon>Pseudomonadota</taxon>
        <taxon>Gammaproteobacteria</taxon>
        <taxon>Alteromonadales</taxon>
        <taxon>Alteromonadaceae</taxon>
        <taxon>Brumicola</taxon>
    </lineage>
</organism>
<keyword evidence="8" id="KW-0902">Two-component regulatory system</keyword>
<dbReference type="Gene3D" id="1.10.287.130">
    <property type="match status" value="1"/>
</dbReference>